<gene>
    <name evidence="1" type="ORF">DICPUDRAFT_76764</name>
</gene>
<evidence type="ECO:0000313" key="1">
    <source>
        <dbReference type="EMBL" id="EGC37638.1"/>
    </source>
</evidence>
<proteinExistence type="predicted"/>
<dbReference type="InterPro" id="IPR029063">
    <property type="entry name" value="SAM-dependent_MTases_sf"/>
</dbReference>
<dbReference type="FunFam" id="3.40.50.150:FF:000961">
    <property type="match status" value="1"/>
</dbReference>
<dbReference type="GeneID" id="10499394"/>
<name>F0ZEJ7_DICPU</name>
<dbReference type="OrthoDB" id="16076at2759"/>
<evidence type="ECO:0008006" key="3">
    <source>
        <dbReference type="Google" id="ProtNLM"/>
    </source>
</evidence>
<dbReference type="VEuPathDB" id="AmoebaDB:DICPUDRAFT_76764"/>
<dbReference type="KEGG" id="dpp:DICPUDRAFT_76764"/>
<dbReference type="InParanoid" id="F0ZEJ7"/>
<dbReference type="RefSeq" id="XP_003285826.1">
    <property type="nucleotide sequence ID" value="XM_003285778.1"/>
</dbReference>
<dbReference type="SUPFAM" id="SSF53335">
    <property type="entry name" value="S-adenosyl-L-methionine-dependent methyltransferases"/>
    <property type="match status" value="1"/>
</dbReference>
<dbReference type="GO" id="GO:0008168">
    <property type="term" value="F:methyltransferase activity"/>
    <property type="evidence" value="ECO:0007669"/>
    <property type="project" value="InterPro"/>
</dbReference>
<protein>
    <recommendedName>
        <fullName evidence="3">O-methyltransferase domain-containing protein</fullName>
    </recommendedName>
</protein>
<dbReference type="Gene3D" id="3.40.50.150">
    <property type="entry name" value="Vaccinia Virus protein VP39"/>
    <property type="match status" value="1"/>
</dbReference>
<organism evidence="1 2">
    <name type="scientific">Dictyostelium purpureum</name>
    <name type="common">Slime mold</name>
    <dbReference type="NCBI Taxonomy" id="5786"/>
    <lineage>
        <taxon>Eukaryota</taxon>
        <taxon>Amoebozoa</taxon>
        <taxon>Evosea</taxon>
        <taxon>Eumycetozoa</taxon>
        <taxon>Dictyostelia</taxon>
        <taxon>Dictyosteliales</taxon>
        <taxon>Dictyosteliaceae</taxon>
        <taxon>Dictyostelium</taxon>
    </lineage>
</organism>
<evidence type="ECO:0000313" key="2">
    <source>
        <dbReference type="Proteomes" id="UP000001064"/>
    </source>
</evidence>
<keyword evidence="2" id="KW-1185">Reference proteome</keyword>
<reference evidence="2" key="1">
    <citation type="journal article" date="2011" name="Genome Biol.">
        <title>Comparative genomics of the social amoebae Dictyostelium discoideum and Dictyostelium purpureum.</title>
        <authorList>
            <consortium name="US DOE Joint Genome Institute (JGI-PGF)"/>
            <person name="Sucgang R."/>
            <person name="Kuo A."/>
            <person name="Tian X."/>
            <person name="Salerno W."/>
            <person name="Parikh A."/>
            <person name="Feasley C.L."/>
            <person name="Dalin E."/>
            <person name="Tu H."/>
            <person name="Huang E."/>
            <person name="Barry K."/>
            <person name="Lindquist E."/>
            <person name="Shapiro H."/>
            <person name="Bruce D."/>
            <person name="Schmutz J."/>
            <person name="Salamov A."/>
            <person name="Fey P."/>
            <person name="Gaudet P."/>
            <person name="Anjard C."/>
            <person name="Babu M.M."/>
            <person name="Basu S."/>
            <person name="Bushmanova Y."/>
            <person name="van der Wel H."/>
            <person name="Katoh-Kurasawa M."/>
            <person name="Dinh C."/>
            <person name="Coutinho P.M."/>
            <person name="Saito T."/>
            <person name="Elias M."/>
            <person name="Schaap P."/>
            <person name="Kay R.R."/>
            <person name="Henrissat B."/>
            <person name="Eichinger L."/>
            <person name="Rivero F."/>
            <person name="Putnam N.H."/>
            <person name="West C.M."/>
            <person name="Loomis W.F."/>
            <person name="Chisholm R.L."/>
            <person name="Shaulsky G."/>
            <person name="Strassmann J.E."/>
            <person name="Queller D.C."/>
            <person name="Kuspa A."/>
            <person name="Grigoriev I.V."/>
        </authorList>
    </citation>
    <scope>NUCLEOTIDE SEQUENCE [LARGE SCALE GENOMIC DNA]</scope>
    <source>
        <strain evidence="2">QSDP1</strain>
    </source>
</reference>
<dbReference type="EMBL" id="GL870994">
    <property type="protein sequence ID" value="EGC37638.1"/>
    <property type="molecule type" value="Genomic_DNA"/>
</dbReference>
<sequence>MNSLQERIYVVKLIGSILETYPTVNGINFDLDLVLNAATEKFQHEQPPFYTKYSVYIDILMMQMLNDKERTLNEWNEIFDAAGFKLEKVVPEIKTGCMIISKKD</sequence>
<dbReference type="InterPro" id="IPR016461">
    <property type="entry name" value="COMT-like"/>
</dbReference>
<dbReference type="PROSITE" id="PS51683">
    <property type="entry name" value="SAM_OMT_II"/>
    <property type="match status" value="1"/>
</dbReference>
<dbReference type="AlphaFoldDB" id="F0ZEJ7"/>
<accession>F0ZEJ7</accession>
<dbReference type="Proteomes" id="UP000001064">
    <property type="component" value="Unassembled WGS sequence"/>
</dbReference>